<keyword evidence="1" id="KW-0812">Transmembrane</keyword>
<dbReference type="STRING" id="37659.GCA_000703125_00360"/>
<dbReference type="RefSeq" id="WP_104410725.1">
    <property type="nucleotide sequence ID" value="NZ_PTIS01000023.1"/>
</dbReference>
<comment type="caution">
    <text evidence="2">The sequence shown here is derived from an EMBL/GenBank/DDBJ whole genome shotgun (WGS) entry which is preliminary data.</text>
</comment>
<accession>A0A2S6FUK1</accession>
<gene>
    <name evidence="2" type="ORF">BD821_12315</name>
</gene>
<proteinExistence type="predicted"/>
<keyword evidence="1" id="KW-0472">Membrane</keyword>
<evidence type="ECO:0000256" key="1">
    <source>
        <dbReference type="SAM" id="Phobius"/>
    </source>
</evidence>
<dbReference type="AlphaFoldDB" id="A0A2S6FUK1"/>
<organism evidence="2 3">
    <name type="scientific">Clostridium algidicarnis DSM 15099</name>
    <dbReference type="NCBI Taxonomy" id="1121295"/>
    <lineage>
        <taxon>Bacteria</taxon>
        <taxon>Bacillati</taxon>
        <taxon>Bacillota</taxon>
        <taxon>Clostridia</taxon>
        <taxon>Eubacteriales</taxon>
        <taxon>Clostridiaceae</taxon>
        <taxon>Clostridium</taxon>
    </lineage>
</organism>
<protein>
    <submittedName>
        <fullName evidence="2">Uncharacterized protein</fullName>
    </submittedName>
</protein>
<evidence type="ECO:0000313" key="3">
    <source>
        <dbReference type="Proteomes" id="UP000239863"/>
    </source>
</evidence>
<sequence>MFLNNNQEGLEGLTFRPDEELENEPKIKQEKFSAKDIWAIILAQYSILIPIALISSAIFGVLLFLITRLMR</sequence>
<evidence type="ECO:0000313" key="2">
    <source>
        <dbReference type="EMBL" id="PPK44405.1"/>
    </source>
</evidence>
<feature type="transmembrane region" description="Helical" evidence="1">
    <location>
        <begin position="37"/>
        <end position="66"/>
    </location>
</feature>
<reference evidence="2 3" key="1">
    <citation type="submission" date="2018-02" db="EMBL/GenBank/DDBJ databases">
        <title>Genomic Encyclopedia of Archaeal and Bacterial Type Strains, Phase II (KMG-II): from individual species to whole genera.</title>
        <authorList>
            <person name="Goeker M."/>
        </authorList>
    </citation>
    <scope>NUCLEOTIDE SEQUENCE [LARGE SCALE GENOMIC DNA]</scope>
    <source>
        <strain evidence="2 3">DSM 15099</strain>
    </source>
</reference>
<name>A0A2S6FUK1_9CLOT</name>
<dbReference type="EMBL" id="PTIS01000023">
    <property type="protein sequence ID" value="PPK44405.1"/>
    <property type="molecule type" value="Genomic_DNA"/>
</dbReference>
<keyword evidence="1" id="KW-1133">Transmembrane helix</keyword>
<dbReference type="OrthoDB" id="9916591at2"/>
<dbReference type="Proteomes" id="UP000239863">
    <property type="component" value="Unassembled WGS sequence"/>
</dbReference>